<feature type="chain" id="PRO_5044624348" evidence="2">
    <location>
        <begin position="29"/>
        <end position="120"/>
    </location>
</feature>
<dbReference type="Proteomes" id="UP000046395">
    <property type="component" value="Unassembled WGS sequence"/>
</dbReference>
<keyword evidence="2" id="KW-0732">Signal</keyword>
<feature type="region of interest" description="Disordered" evidence="1">
    <location>
        <begin position="101"/>
        <end position="120"/>
    </location>
</feature>
<feature type="signal peptide" evidence="2">
    <location>
        <begin position="1"/>
        <end position="28"/>
    </location>
</feature>
<name>A0A5S6QSC9_TRIMR</name>
<keyword evidence="3" id="KW-1185">Reference proteome</keyword>
<reference evidence="3" key="2">
    <citation type="submission" date="2014-03" db="EMBL/GenBank/DDBJ databases">
        <title>The whipworm genome and dual-species transcriptomics of an intimate host-pathogen interaction.</title>
        <authorList>
            <person name="Foth B.J."/>
            <person name="Tsai I.J."/>
            <person name="Reid A.J."/>
            <person name="Bancroft A.J."/>
            <person name="Nichol S."/>
            <person name="Tracey A."/>
            <person name="Holroyd N."/>
            <person name="Cotton J.A."/>
            <person name="Stanley E.J."/>
            <person name="Zarowiecki M."/>
            <person name="Liu J.Z."/>
            <person name="Huckvale T."/>
            <person name="Cooper P.J."/>
            <person name="Grencis R.K."/>
            <person name="Berriman M."/>
        </authorList>
    </citation>
    <scope>NUCLEOTIDE SEQUENCE [LARGE SCALE GENOMIC DNA]</scope>
    <source>
        <strain evidence="3">Edinburgh</strain>
    </source>
</reference>
<organism evidence="3 5">
    <name type="scientific">Trichuris muris</name>
    <name type="common">Mouse whipworm</name>
    <dbReference type="NCBI Taxonomy" id="70415"/>
    <lineage>
        <taxon>Eukaryota</taxon>
        <taxon>Metazoa</taxon>
        <taxon>Ecdysozoa</taxon>
        <taxon>Nematoda</taxon>
        <taxon>Enoplea</taxon>
        <taxon>Dorylaimia</taxon>
        <taxon>Trichinellida</taxon>
        <taxon>Trichuridae</taxon>
        <taxon>Trichuris</taxon>
    </lineage>
</organism>
<evidence type="ECO:0000313" key="3">
    <source>
        <dbReference type="Proteomes" id="UP000046395"/>
    </source>
</evidence>
<dbReference type="WBParaSite" id="TMUE_2000010053.1">
    <property type="protein sequence ID" value="TMUE_2000010053.1"/>
    <property type="gene ID" value="WBGene00286880"/>
</dbReference>
<reference evidence="4 5" key="3">
    <citation type="submission" date="2019-12" db="UniProtKB">
        <authorList>
            <consortium name="WormBaseParasite"/>
        </authorList>
    </citation>
    <scope>IDENTIFICATION</scope>
</reference>
<proteinExistence type="predicted"/>
<reference evidence="3" key="1">
    <citation type="submission" date="2013-11" db="EMBL/GenBank/DDBJ databases">
        <authorList>
            <person name="Aslett M."/>
        </authorList>
    </citation>
    <scope>NUCLEOTIDE SEQUENCE [LARGE SCALE GENOMIC DNA]</scope>
    <source>
        <strain evidence="3">Edinburgh</strain>
    </source>
</reference>
<evidence type="ECO:0000313" key="4">
    <source>
        <dbReference type="WBParaSite" id="TMUE_0000000101.1"/>
    </source>
</evidence>
<protein>
    <submittedName>
        <fullName evidence="4 5">Uncharacterized protein</fullName>
    </submittedName>
</protein>
<evidence type="ECO:0000256" key="2">
    <source>
        <dbReference type="SAM" id="SignalP"/>
    </source>
</evidence>
<evidence type="ECO:0000256" key="1">
    <source>
        <dbReference type="SAM" id="MobiDB-lite"/>
    </source>
</evidence>
<evidence type="ECO:0000313" key="5">
    <source>
        <dbReference type="WBParaSite" id="TMUE_2000010053.1"/>
    </source>
</evidence>
<dbReference type="WBParaSite" id="TMUE_0000000101.1">
    <property type="protein sequence ID" value="TMUE_0000000101.1"/>
    <property type="gene ID" value="WBGene00296049"/>
</dbReference>
<sequence length="120" mass="13546">MFSKVSIFSVVLIIIATCFYECVSKASGTEKTFEETRKSLLRQEQDYLSVNSYVRDKCEEQTCSSEYVKLRNAIASTGLSNLQISSNYQKCMLPCIRQHKPEKAKEEYSDGSSALSSSDE</sequence>
<feature type="compositionally biased region" description="Low complexity" evidence="1">
    <location>
        <begin position="110"/>
        <end position="120"/>
    </location>
</feature>
<accession>A0A5S6QSC9</accession>
<dbReference type="AlphaFoldDB" id="A0A5S6QSC9"/>